<name>A0A3M8QS04_9PROT</name>
<dbReference type="PANTHER" id="PTHR33884">
    <property type="entry name" value="UPF0410 PROTEIN YMGE"/>
    <property type="match status" value="1"/>
</dbReference>
<comment type="subcellular location">
    <subcellularLocation>
        <location evidence="1">Cell membrane</location>
        <topology evidence="1">Multi-pass membrane protein</topology>
    </subcellularLocation>
</comment>
<evidence type="ECO:0000256" key="5">
    <source>
        <dbReference type="ARBA" id="ARBA00022989"/>
    </source>
</evidence>
<evidence type="ECO:0000256" key="7">
    <source>
        <dbReference type="SAM" id="Phobius"/>
    </source>
</evidence>
<evidence type="ECO:0000256" key="6">
    <source>
        <dbReference type="ARBA" id="ARBA00023136"/>
    </source>
</evidence>
<dbReference type="Pfam" id="PF04226">
    <property type="entry name" value="Transgly_assoc"/>
    <property type="match status" value="1"/>
</dbReference>
<comment type="similarity">
    <text evidence="2">Belongs to the UPF0410 family.</text>
</comment>
<gene>
    <name evidence="8" type="ORF">EC580_13035</name>
</gene>
<dbReference type="RefSeq" id="WP_123105737.1">
    <property type="nucleotide sequence ID" value="NZ_CP127527.1"/>
</dbReference>
<dbReference type="InterPro" id="IPR007341">
    <property type="entry name" value="Transgly_assoc"/>
</dbReference>
<evidence type="ECO:0000256" key="4">
    <source>
        <dbReference type="ARBA" id="ARBA00022692"/>
    </source>
</evidence>
<feature type="transmembrane region" description="Helical" evidence="7">
    <location>
        <begin position="31"/>
        <end position="52"/>
    </location>
</feature>
<keyword evidence="6 7" id="KW-0472">Membrane</keyword>
<evidence type="ECO:0000256" key="1">
    <source>
        <dbReference type="ARBA" id="ARBA00004651"/>
    </source>
</evidence>
<keyword evidence="5 7" id="KW-1133">Transmembrane helix</keyword>
<feature type="transmembrane region" description="Helical" evidence="7">
    <location>
        <begin position="6"/>
        <end position="24"/>
    </location>
</feature>
<sequence>MTLMSVIVFLIIGAAAGWLAGVIVKGRGFGVLGDIVIGIIGAFLGGFLLIAFGLAGLVGAGVISAILVATLGAVILLVIVKIIKKL</sequence>
<feature type="transmembrane region" description="Helical" evidence="7">
    <location>
        <begin position="58"/>
        <end position="80"/>
    </location>
</feature>
<protein>
    <submittedName>
        <fullName evidence="8">GlsB/YeaQ/YmgE family stress response membrane protein</fullName>
    </submittedName>
</protein>
<organism evidence="8">
    <name type="scientific">Acidithiobacillus sulfuriphilus</name>
    <dbReference type="NCBI Taxonomy" id="1867749"/>
    <lineage>
        <taxon>Bacteria</taxon>
        <taxon>Pseudomonadati</taxon>
        <taxon>Pseudomonadota</taxon>
        <taxon>Acidithiobacillia</taxon>
        <taxon>Acidithiobacillales</taxon>
        <taxon>Acidithiobacillaceae</taxon>
        <taxon>Acidithiobacillus</taxon>
    </lineage>
</organism>
<evidence type="ECO:0000313" key="8">
    <source>
        <dbReference type="EMBL" id="RNF58262.1"/>
    </source>
</evidence>
<dbReference type="AlphaFoldDB" id="A0A3M8QS04"/>
<comment type="caution">
    <text evidence="8">The sequence shown here is derived from an EMBL/GenBank/DDBJ whole genome shotgun (WGS) entry which is preliminary data.</text>
</comment>
<evidence type="ECO:0000256" key="2">
    <source>
        <dbReference type="ARBA" id="ARBA00011006"/>
    </source>
</evidence>
<keyword evidence="4 7" id="KW-0812">Transmembrane</keyword>
<proteinExistence type="inferred from homology"/>
<dbReference type="PANTHER" id="PTHR33884:SF3">
    <property type="entry name" value="UPF0410 PROTEIN YMGE"/>
    <property type="match status" value="1"/>
</dbReference>
<reference evidence="8" key="1">
    <citation type="submission" date="2018-10" db="EMBL/GenBank/DDBJ databases">
        <title>Acidithiobacillus sulfuriphilus sp. nov.: an extremely acidophilic sulfur-oxidizing chemolithotroph isolated from a neutral pH environment.</title>
        <authorList>
            <person name="Falagan C."/>
            <person name="Moya-Beltran A."/>
            <person name="Quatrini R."/>
            <person name="Johnson D.B."/>
        </authorList>
    </citation>
    <scope>NUCLEOTIDE SEQUENCE [LARGE SCALE GENOMIC DNA]</scope>
    <source>
        <strain evidence="8">CJ-2</strain>
    </source>
</reference>
<evidence type="ECO:0000256" key="3">
    <source>
        <dbReference type="ARBA" id="ARBA00022475"/>
    </source>
</evidence>
<dbReference type="GO" id="GO:0005886">
    <property type="term" value="C:plasma membrane"/>
    <property type="evidence" value="ECO:0007669"/>
    <property type="project" value="UniProtKB-SubCell"/>
</dbReference>
<accession>A0A3M8QS04</accession>
<dbReference type="EMBL" id="RIZI01000191">
    <property type="protein sequence ID" value="RNF58262.1"/>
    <property type="molecule type" value="Genomic_DNA"/>
</dbReference>
<keyword evidence="3" id="KW-1003">Cell membrane</keyword>